<accession>A0A840U5X0</accession>
<dbReference type="RefSeq" id="WP_183700405.1">
    <property type="nucleotide sequence ID" value="NZ_JACHFE010000002.1"/>
</dbReference>
<sequence>MKSKNSKKQAFKKCQNRFRGLVSDYRSHRFEMNRRFPKTLIFRNGLKELYLEAQAILQPSQYETFLSWLEVQINTSLKDFKRSPVGYEELNGVGNTVPLTSTKNQLLWLAARFNRQRSTLNYFLNLKSKVEQLALHGEYGGALEALDEIDLENGKSLWSIQLRIALLQQCEGLEEQKRFTAQVRKIYRQGLLNFVAFYTSVRNEEKTTYPKFVSEVSFRLSNHKKYSTAVKDFLNLLLTQQWPDQLERKVGALQVSESHSLIDAYETFIHFSQKITEDKVFSQGQAGEYSVVAHALTRLKGINDHRIVKLKLSAGQIERFDGLNLRQQGVLNYLVSGKVYDSFTETLQLLRDRAPLDSWLLIYCCYAHCFKTRVSPRLFNSIAGSIINSVSRVLAGEDIVEWLGSCQKLCANFSTLPSLNGLSKYLETLFGSSFSVYSTLAAISLDSQFTGPEDHLLRELSVTEQELSLKNTQGPTQSLWSTLCSGAAGTEELSTPQDCFFRSISHMRSRSFPTAIRLLKKAAKLDESEIFDLLIFDSLLTSYTELGEYSEIIDLVASFVAKYPQVHTILRKIEIVEQITWDDFKKLDDVSIRKAIGLHVSWALYERASDATRLRFVTGNLVRALGVKLPSDLVEYRNELPFNELIYLLKYICIPSILDGTQLFKSSREVMEERQAICAVLRELDPLRSSDYEEEIAIISNQLAHHDVQHIVDSTRIYVDTDALTRWALRELSEDIERCRDLALVDFDDQVNFDDLFDDLSHASQKLDESFKPETESELLLLKIFDRMREEFLNNPSFGLDFFLSKRVRHQSFIGFIRGPLEFSKLITNKDTKYGKYSHNDEWVNRLAPSTPESRNALLNSFSKFSERFDGILQNAKNNKFQINSQEKPEGLISLDISAHTIRLAQIIFRLDLSVEEFISTAIAVCWAQLEVSLSRARSYISSTLKSDVAQTFDELRTSIKRKAGGSDRALEADMQIGQKSNEVQRKLDETKKWFSHRDIEQYKRSFKLDHIVNIAIDSSLKCHRSFDPDIRANVEQGDMQMAASVLVFINDAISAGISNSEKHAGLKRPKIDIDVVPFPESKRLMVKVVTDSRPSNKDANLSRLREIEQLIADGNFHRRSRKEGGSGFIKLAAVVKQSDRGSIQFGFEKDGRFNLTVFYSLIFQKSGQSNEAETTI</sequence>
<reference evidence="1 2" key="1">
    <citation type="submission" date="2020-08" db="EMBL/GenBank/DDBJ databases">
        <title>Genomic Encyclopedia of Type Strains, Phase IV (KMG-IV): sequencing the most valuable type-strain genomes for metagenomic binning, comparative biology and taxonomic classification.</title>
        <authorList>
            <person name="Goeker M."/>
        </authorList>
    </citation>
    <scope>NUCLEOTIDE SEQUENCE [LARGE SCALE GENOMIC DNA]</scope>
    <source>
        <strain evidence="1 2">DSM 22359</strain>
    </source>
</reference>
<evidence type="ECO:0000313" key="2">
    <source>
        <dbReference type="Proteomes" id="UP000591735"/>
    </source>
</evidence>
<organism evidence="1 2">
    <name type="scientific">Marinobacter oulmenensis</name>
    <dbReference type="NCBI Taxonomy" id="643747"/>
    <lineage>
        <taxon>Bacteria</taxon>
        <taxon>Pseudomonadati</taxon>
        <taxon>Pseudomonadota</taxon>
        <taxon>Gammaproteobacteria</taxon>
        <taxon>Pseudomonadales</taxon>
        <taxon>Marinobacteraceae</taxon>
        <taxon>Marinobacter</taxon>
    </lineage>
</organism>
<name>A0A840U5X0_9GAMM</name>
<evidence type="ECO:0000313" key="1">
    <source>
        <dbReference type="EMBL" id="MBB5320529.1"/>
    </source>
</evidence>
<comment type="caution">
    <text evidence="1">The sequence shown here is derived from an EMBL/GenBank/DDBJ whole genome shotgun (WGS) entry which is preliminary data.</text>
</comment>
<dbReference type="Proteomes" id="UP000591735">
    <property type="component" value="Unassembled WGS sequence"/>
</dbReference>
<keyword evidence="2" id="KW-1185">Reference proteome</keyword>
<protein>
    <submittedName>
        <fullName evidence="1">Tetratricopeptide (TPR) repeat protein</fullName>
    </submittedName>
</protein>
<dbReference type="AlphaFoldDB" id="A0A840U5X0"/>
<dbReference type="EMBL" id="JACHFE010000002">
    <property type="protein sequence ID" value="MBB5320529.1"/>
    <property type="molecule type" value="Genomic_DNA"/>
</dbReference>
<proteinExistence type="predicted"/>
<gene>
    <name evidence="1" type="ORF">HNR38_001001</name>
</gene>